<sequence>MNKNLPKWFPYVIVVIIMVIIIGVIISTTGKKAPEQGSTPETPAVTSPVETVKEKTPDEEAYEKARELYYDAKYKEAIEAYRKFIKDFPDSEYADDAQYEIALSYEFLEDYKKAIEEYEKLIKNYPNSEYVESAKSSIDYLKDYLKQ</sequence>
<dbReference type="SUPFAM" id="SSF48452">
    <property type="entry name" value="TPR-like"/>
    <property type="match status" value="1"/>
</dbReference>
<dbReference type="Gene3D" id="1.25.40.10">
    <property type="entry name" value="Tetratricopeptide repeat domain"/>
    <property type="match status" value="1"/>
</dbReference>
<dbReference type="PROSITE" id="PS50005">
    <property type="entry name" value="TPR"/>
    <property type="match status" value="1"/>
</dbReference>
<name>A0A7C3MMR5_DICTH</name>
<keyword evidence="3" id="KW-0812">Transmembrane</keyword>
<keyword evidence="3" id="KW-1133">Transmembrane helix</keyword>
<reference evidence="4" key="1">
    <citation type="journal article" date="2020" name="mSystems">
        <title>Genome- and Community-Level Interaction Insights into Carbon Utilization and Element Cycling Functions of Hydrothermarchaeota in Hydrothermal Sediment.</title>
        <authorList>
            <person name="Zhou Z."/>
            <person name="Liu Y."/>
            <person name="Xu W."/>
            <person name="Pan J."/>
            <person name="Luo Z.H."/>
            <person name="Li M."/>
        </authorList>
    </citation>
    <scope>NUCLEOTIDE SEQUENCE [LARGE SCALE GENOMIC DNA]</scope>
    <source>
        <strain evidence="4">SpSt-81</strain>
    </source>
</reference>
<evidence type="ECO:0000256" key="2">
    <source>
        <dbReference type="SAM" id="MobiDB-lite"/>
    </source>
</evidence>
<organism evidence="4">
    <name type="scientific">Dictyoglomus thermophilum</name>
    <dbReference type="NCBI Taxonomy" id="14"/>
    <lineage>
        <taxon>Bacteria</taxon>
        <taxon>Pseudomonadati</taxon>
        <taxon>Dictyoglomota</taxon>
        <taxon>Dictyoglomia</taxon>
        <taxon>Dictyoglomales</taxon>
        <taxon>Dictyoglomaceae</taxon>
        <taxon>Dictyoglomus</taxon>
    </lineage>
</organism>
<keyword evidence="1" id="KW-0802">TPR repeat</keyword>
<keyword evidence="3" id="KW-0472">Membrane</keyword>
<dbReference type="Pfam" id="PF13174">
    <property type="entry name" value="TPR_6"/>
    <property type="match status" value="2"/>
</dbReference>
<evidence type="ECO:0000256" key="1">
    <source>
        <dbReference type="PROSITE-ProRule" id="PRU00339"/>
    </source>
</evidence>
<proteinExistence type="predicted"/>
<dbReference type="InterPro" id="IPR019734">
    <property type="entry name" value="TPR_rpt"/>
</dbReference>
<accession>A0A7C3MMR5</accession>
<evidence type="ECO:0000313" key="4">
    <source>
        <dbReference type="EMBL" id="HFX12672.1"/>
    </source>
</evidence>
<gene>
    <name evidence="4" type="ORF">ENW00_00695</name>
</gene>
<dbReference type="EMBL" id="DTIN01000008">
    <property type="protein sequence ID" value="HFX12672.1"/>
    <property type="molecule type" value="Genomic_DNA"/>
</dbReference>
<feature type="repeat" description="TPR" evidence="1">
    <location>
        <begin position="95"/>
        <end position="128"/>
    </location>
</feature>
<dbReference type="InterPro" id="IPR011990">
    <property type="entry name" value="TPR-like_helical_dom_sf"/>
</dbReference>
<feature type="compositionally biased region" description="Polar residues" evidence="2">
    <location>
        <begin position="36"/>
        <end position="49"/>
    </location>
</feature>
<protein>
    <submittedName>
        <fullName evidence="4">Tetratricopeptide repeat protein</fullName>
    </submittedName>
</protein>
<feature type="transmembrane region" description="Helical" evidence="3">
    <location>
        <begin position="6"/>
        <end position="26"/>
    </location>
</feature>
<evidence type="ECO:0000256" key="3">
    <source>
        <dbReference type="SAM" id="Phobius"/>
    </source>
</evidence>
<dbReference type="AlphaFoldDB" id="A0A7C3MMR5"/>
<feature type="region of interest" description="Disordered" evidence="2">
    <location>
        <begin position="31"/>
        <end position="57"/>
    </location>
</feature>
<comment type="caution">
    <text evidence="4">The sequence shown here is derived from an EMBL/GenBank/DDBJ whole genome shotgun (WGS) entry which is preliminary data.</text>
</comment>